<dbReference type="RefSeq" id="WP_269022144.1">
    <property type="nucleotide sequence ID" value="NZ_CP113517.1"/>
</dbReference>
<evidence type="ECO:0000256" key="3">
    <source>
        <dbReference type="ARBA" id="ARBA00022984"/>
    </source>
</evidence>
<keyword evidence="4" id="KW-0472">Membrane</keyword>
<dbReference type="Pfam" id="PF04348">
    <property type="entry name" value="LppC"/>
    <property type="match status" value="1"/>
</dbReference>
<keyword evidence="6" id="KW-0998">Cell outer membrane</keyword>
<dbReference type="Gene3D" id="1.25.40.650">
    <property type="match status" value="1"/>
</dbReference>
<dbReference type="Gene3D" id="1.25.40.10">
    <property type="entry name" value="Tetratricopeptide repeat domain"/>
    <property type="match status" value="1"/>
</dbReference>
<sequence length="596" mass="64289">MPRRLGLCWIFAMVLLASCSSEPVKDTAQGETPYQRRQAQVAKPAVKSYGLKDDKGSRRLLNAETLVQSGDSQAAQAELDLINQAELSPEQRGKFNLLGAQIVLSMGDAEQALQQLRQIRPALLAQPDKITYYQSLAFAHSLMGDALLAVSARLKLDNLLQKPEQRQANISAIIDMLSMLPEATLIGQPELAGELKGWMALAKILKQRNQAGVDINERIQQWRFDYPGHAANAEFLQAYLAVPVAADQSEEASPETATPVSEAGLLAVLLPASGPYAPAGKAIRQGLEAAYRLAASTTARLPLKFYDSAQDDIVSVYQQAVAEGAKQVIGPLVKEQIQALAASADLSVPVLALNHVENLSQTHLYQFGLSPLDETEALATKAQRDGRRSALVLVPNTSQGQRIGNYLMSSWQSKGGTVAGIQNYDPKQHDIGAMLNQLIASSAYPSGQTPPRAILLSANDDAARELAPQLKYHQTDDIAVYAMPTIYAGRPSPVQDAELGSFSFCDMPWLFEDYYAGALSQSALRESLRGLSDAQTRLVALGIDAYNLLEHLPELASTPYAGATGRLGLNGENRITRQLVCAQFKGGVPVASGFAE</sequence>
<keyword evidence="2" id="KW-0133">Cell shape</keyword>
<dbReference type="PANTHER" id="PTHR38038:SF1">
    <property type="entry name" value="PENICILLIN-BINDING PROTEIN ACTIVATOR LPOA"/>
    <property type="match status" value="1"/>
</dbReference>
<evidence type="ECO:0000313" key="9">
    <source>
        <dbReference type="Proteomes" id="UP001162780"/>
    </source>
</evidence>
<dbReference type="PROSITE" id="PS51257">
    <property type="entry name" value="PROKAR_LIPOPROTEIN"/>
    <property type="match status" value="1"/>
</dbReference>
<evidence type="ECO:0000256" key="4">
    <source>
        <dbReference type="ARBA" id="ARBA00023136"/>
    </source>
</evidence>
<evidence type="ECO:0000256" key="6">
    <source>
        <dbReference type="ARBA" id="ARBA00023237"/>
    </source>
</evidence>
<proteinExistence type="predicted"/>
<reference evidence="8" key="1">
    <citation type="submission" date="2022-11" db="EMBL/GenBank/DDBJ databases">
        <title>Methylomonas rapida sp. nov., Carotenoid-Producing Obligate Methanotrophs with High Growth Characteristics and Biotechnological Potential.</title>
        <authorList>
            <person name="Tikhonova E.N."/>
            <person name="Suleimanov R.Z."/>
            <person name="Miroshnikov K."/>
            <person name="Oshkin I.Y."/>
            <person name="Belova S.E."/>
            <person name="Danilova O.V."/>
            <person name="Ashikhmin A."/>
            <person name="Konopkin A."/>
            <person name="But S.Y."/>
            <person name="Khmelenina V.N."/>
            <person name="Kuznetsov N."/>
            <person name="Pimenov N.V."/>
            <person name="Dedysh S.N."/>
        </authorList>
    </citation>
    <scope>NUCLEOTIDE SEQUENCE</scope>
    <source>
        <strain evidence="8">MP1</strain>
    </source>
</reference>
<evidence type="ECO:0000256" key="7">
    <source>
        <dbReference type="ARBA" id="ARBA00023288"/>
    </source>
</evidence>
<dbReference type="InterPro" id="IPR028082">
    <property type="entry name" value="Peripla_BP_I"/>
</dbReference>
<dbReference type="EMBL" id="CP113517">
    <property type="protein sequence ID" value="WAR45039.1"/>
    <property type="molecule type" value="Genomic_DNA"/>
</dbReference>
<keyword evidence="3" id="KW-0573">Peptidoglycan synthesis</keyword>
<evidence type="ECO:0000313" key="8">
    <source>
        <dbReference type="EMBL" id="WAR45039.1"/>
    </source>
</evidence>
<accession>A0ABY7GKL7</accession>
<keyword evidence="5" id="KW-0564">Palmitate</keyword>
<name>A0ABY7GKL7_9GAMM</name>
<protein>
    <submittedName>
        <fullName evidence="8">Penicillin-binding protein activator</fullName>
    </submittedName>
</protein>
<dbReference type="PANTHER" id="PTHR38038">
    <property type="entry name" value="PENICILLIN-BINDING PROTEIN ACTIVATOR LPOA"/>
    <property type="match status" value="1"/>
</dbReference>
<evidence type="ECO:0000256" key="2">
    <source>
        <dbReference type="ARBA" id="ARBA00022960"/>
    </source>
</evidence>
<evidence type="ECO:0000256" key="1">
    <source>
        <dbReference type="ARBA" id="ARBA00022729"/>
    </source>
</evidence>
<dbReference type="Gene3D" id="3.40.50.2300">
    <property type="match status" value="2"/>
</dbReference>
<keyword evidence="1" id="KW-0732">Signal</keyword>
<evidence type="ECO:0000256" key="5">
    <source>
        <dbReference type="ARBA" id="ARBA00023139"/>
    </source>
</evidence>
<dbReference type="InterPro" id="IPR011990">
    <property type="entry name" value="TPR-like_helical_dom_sf"/>
</dbReference>
<dbReference type="CDD" id="cd06339">
    <property type="entry name" value="PBP1_YraM_LppC_lipoprotein-like"/>
    <property type="match status" value="1"/>
</dbReference>
<dbReference type="InterPro" id="IPR007443">
    <property type="entry name" value="LpoA"/>
</dbReference>
<dbReference type="SUPFAM" id="SSF53822">
    <property type="entry name" value="Periplasmic binding protein-like I"/>
    <property type="match status" value="1"/>
</dbReference>
<dbReference type="Proteomes" id="UP001162780">
    <property type="component" value="Chromosome"/>
</dbReference>
<keyword evidence="7" id="KW-0449">Lipoprotein</keyword>
<gene>
    <name evidence="8" type="ORF">NM686_000590</name>
</gene>
<organism evidence="8 9">
    <name type="scientific">Methylomonas rapida</name>
    <dbReference type="NCBI Taxonomy" id="2963939"/>
    <lineage>
        <taxon>Bacteria</taxon>
        <taxon>Pseudomonadati</taxon>
        <taxon>Pseudomonadota</taxon>
        <taxon>Gammaproteobacteria</taxon>
        <taxon>Methylococcales</taxon>
        <taxon>Methylococcaceae</taxon>
        <taxon>Methylomonas</taxon>
    </lineage>
</organism>
<keyword evidence="9" id="KW-1185">Reference proteome</keyword>